<reference evidence="2 3" key="1">
    <citation type="submission" date="2024-01" db="EMBL/GenBank/DDBJ databases">
        <title>novel species in genus Adlercreutzia.</title>
        <authorList>
            <person name="Liu X."/>
        </authorList>
    </citation>
    <scope>NUCLEOTIDE SEQUENCE [LARGE SCALE GENOMIC DNA]</scope>
    <source>
        <strain evidence="2 3">R22</strain>
    </source>
</reference>
<organism evidence="2 3">
    <name type="scientific">Adlercreutzia shanghongiae</name>
    <dbReference type="NCBI Taxonomy" id="3111773"/>
    <lineage>
        <taxon>Bacteria</taxon>
        <taxon>Bacillati</taxon>
        <taxon>Actinomycetota</taxon>
        <taxon>Coriobacteriia</taxon>
        <taxon>Eggerthellales</taxon>
        <taxon>Eggerthellaceae</taxon>
        <taxon>Adlercreutzia</taxon>
    </lineage>
</organism>
<evidence type="ECO:0000259" key="1">
    <source>
        <dbReference type="PROSITE" id="PS51379"/>
    </source>
</evidence>
<accession>A0ABU6IW78</accession>
<keyword evidence="3" id="KW-1185">Reference proteome</keyword>
<protein>
    <submittedName>
        <fullName evidence="2">4Fe-4S dicluster domain-containing protein</fullName>
    </submittedName>
</protein>
<name>A0ABU6IW78_9ACTN</name>
<dbReference type="Proteomes" id="UP001343724">
    <property type="component" value="Unassembled WGS sequence"/>
</dbReference>
<dbReference type="PROSITE" id="PS51379">
    <property type="entry name" value="4FE4S_FER_2"/>
    <property type="match status" value="2"/>
</dbReference>
<feature type="domain" description="4Fe-4S ferredoxin-type" evidence="1">
    <location>
        <begin position="305"/>
        <end position="334"/>
    </location>
</feature>
<sequence length="364" mass="40446">MARVNQYKRLVEALDNVSTGFPSFLGIERMGLKKIFTEEDAKVFADMIPREYQTPAQFAAKNGSDEKWASEKLYDMSKRGLIFRRRTEAGEGCYEYCQFPFAFGLIEFQGAGNPDKSYLPYMGAYAGLSKYGEGLGATMPMYRSVPFRKEMVIDNKVLPYDDIEEVLARHDRFAVAVCVCRDMHGDKGCNHPRETCIITDDMADFYVENEMGRAISREEARSILLSGEEDGRVIQITNSKNAENICSCCACGCAMMKIAGRFTQPAGKHWGNYHVVVKDGDACVGCGKCVGACGFNVLSLADGKVSVPEDLFGCMGCGRCVFECKTGAIKLAQKPESELYEPPEDLIAAHNAWHEMKVERRAAK</sequence>
<evidence type="ECO:0000313" key="3">
    <source>
        <dbReference type="Proteomes" id="UP001343724"/>
    </source>
</evidence>
<comment type="caution">
    <text evidence="2">The sequence shown here is derived from an EMBL/GenBank/DDBJ whole genome shotgun (WGS) entry which is preliminary data.</text>
</comment>
<dbReference type="EMBL" id="JAYMFH010000001">
    <property type="protein sequence ID" value="MEC4294077.1"/>
    <property type="molecule type" value="Genomic_DNA"/>
</dbReference>
<evidence type="ECO:0000313" key="2">
    <source>
        <dbReference type="EMBL" id="MEC4294077.1"/>
    </source>
</evidence>
<dbReference type="RefSeq" id="WP_326441351.1">
    <property type="nucleotide sequence ID" value="NZ_JAYMFH010000001.1"/>
</dbReference>
<dbReference type="Pfam" id="PF13237">
    <property type="entry name" value="Fer4_10"/>
    <property type="match status" value="1"/>
</dbReference>
<feature type="domain" description="4Fe-4S ferredoxin-type" evidence="1">
    <location>
        <begin position="273"/>
        <end position="303"/>
    </location>
</feature>
<dbReference type="SUPFAM" id="SSF54862">
    <property type="entry name" value="4Fe-4S ferredoxins"/>
    <property type="match status" value="1"/>
</dbReference>
<dbReference type="InterPro" id="IPR017896">
    <property type="entry name" value="4Fe4S_Fe-S-bd"/>
</dbReference>
<proteinExistence type="predicted"/>
<gene>
    <name evidence="2" type="ORF">VJ920_01975</name>
</gene>
<dbReference type="Gene3D" id="3.30.70.20">
    <property type="match status" value="1"/>
</dbReference>